<dbReference type="EMBL" id="CAEZVO010000028">
    <property type="protein sequence ID" value="CAB4630273.1"/>
    <property type="molecule type" value="Genomic_DNA"/>
</dbReference>
<accession>A0A6J6J186</accession>
<sequence>MHAKKSRNLFTKFLAIILSATVAFVGLSIPAGAATVDATGVKLKFDEDATVQIIRQTNSSAGKAVNDIVVYRNVATISGLVIDAVIETLAITNGATVDKFDGGGAVADKEVFETDLDTSGAQSVTFKFSFYEGGSYTAVNTGTLVTLQNVFINSYDLDTSGGSNQFTQFSGFQSYTLSTNTTLSVSNPSGNLVQFVNNFSGANYTTTSGAYTKGRVQVKYDYLSTVTIKHGTDNAGSGGTNFYGLEFGVGFPWTEGSNTISTTSTSNNFNSPPVAGDDTLNVAPNVARELTKFDFGTYSDPDNNPWANIQITTLPSNGVLEYLSGSTWVPVTLNQIISYSDLDAGKLRYTPNSGATSDSVGFKVGDGLTSSVAAYSLAITVVPTAQQITFANPNAKAPSQTFPSGAVASSGLTVSLVSNTTGICTVSGLDITTVAVGTCSITSTQPGNSTFAAAIAVTQEFPVSTLTSQTITFNNPGSKSTGATFASGATASSGLTVTLTSLTPSICTVSGLSITTLSTAGTCQIRASQAGNGSIAPASNVNQSFLVSAPSLTSQTITFSPPADQLLSASTLTVAPTATSGLTVSLSSSTQSICTVSSFTITFVSAGNCTITASQAGDSTYSAAQNVVRTFAITVGQNNSTPSGGGSRAMSPIVGPANGTTTATIPKILHPEVIAVGIPTLCLVDSATGRCGNTVTVAGVGNWTLNPNGSVTFVALTAFFGTATVTLRASDALGAIDEEPITVIVLAPGIGGDQVDTEASKSKETNNRTAVVLDDLELGSGEICLVNLQSSLCAIAPLAVPNQGKWEILSDGSVKFTPSPRFVGVSKAQLRISSVGGKTTLIPLSVKVTKRPPVTVTIGNFIDGSPVITAAIAARIRLFMRTYSDYRTIECIGFTEGPTVLSTDRWLSRQRAVNACNYVTKNLKQKLFVSGFRSSQERSVASSVRRVTITLRD</sequence>
<dbReference type="Gene3D" id="2.60.40.1080">
    <property type="match status" value="1"/>
</dbReference>
<dbReference type="InterPro" id="IPR008964">
    <property type="entry name" value="Invasin/intimin_cell_adhesion"/>
</dbReference>
<dbReference type="SUPFAM" id="SSF49373">
    <property type="entry name" value="Invasin/intimin cell-adhesion fragments"/>
    <property type="match status" value="1"/>
</dbReference>
<organism evidence="2">
    <name type="scientific">freshwater metagenome</name>
    <dbReference type="NCBI Taxonomy" id="449393"/>
    <lineage>
        <taxon>unclassified sequences</taxon>
        <taxon>metagenomes</taxon>
        <taxon>ecological metagenomes</taxon>
    </lineage>
</organism>
<evidence type="ECO:0000259" key="1">
    <source>
        <dbReference type="Pfam" id="PF19076"/>
    </source>
</evidence>
<feature type="domain" description="CshA" evidence="1">
    <location>
        <begin position="680"/>
        <end position="735"/>
    </location>
</feature>
<dbReference type="AlphaFoldDB" id="A0A6J6J186"/>
<protein>
    <submittedName>
        <fullName evidence="2">Unannotated protein</fullName>
    </submittedName>
</protein>
<evidence type="ECO:0000313" key="2">
    <source>
        <dbReference type="EMBL" id="CAB4630273.1"/>
    </source>
</evidence>
<reference evidence="2" key="1">
    <citation type="submission" date="2020-05" db="EMBL/GenBank/DDBJ databases">
        <authorList>
            <person name="Chiriac C."/>
            <person name="Salcher M."/>
            <person name="Ghai R."/>
            <person name="Kavagutti S V."/>
        </authorList>
    </citation>
    <scope>NUCLEOTIDE SEQUENCE</scope>
</reference>
<dbReference type="InterPro" id="IPR026395">
    <property type="entry name" value="CshA_fibril"/>
</dbReference>
<name>A0A6J6J186_9ZZZZ</name>
<dbReference type="Pfam" id="PF19076">
    <property type="entry name" value="CshA_repeat"/>
    <property type="match status" value="1"/>
</dbReference>
<gene>
    <name evidence="2" type="ORF">UFOPK2044_00325</name>
</gene>
<proteinExistence type="predicted"/>